<reference evidence="3" key="1">
    <citation type="journal article" date="2019" name="Int. J. Syst. Evol. Microbiol.">
        <title>The Global Catalogue of Microorganisms (GCM) 10K type strain sequencing project: providing services to taxonomists for standard genome sequencing and annotation.</title>
        <authorList>
            <consortium name="The Broad Institute Genomics Platform"/>
            <consortium name="The Broad Institute Genome Sequencing Center for Infectious Disease"/>
            <person name="Wu L."/>
            <person name="Ma J."/>
        </authorList>
    </citation>
    <scope>NUCLEOTIDE SEQUENCE [LARGE SCALE GENOMIC DNA]</scope>
    <source>
        <strain evidence="3">TISTR 2466</strain>
    </source>
</reference>
<dbReference type="Gene3D" id="1.10.260.40">
    <property type="entry name" value="lambda repressor-like DNA-binding domains"/>
    <property type="match status" value="1"/>
</dbReference>
<evidence type="ECO:0000313" key="2">
    <source>
        <dbReference type="EMBL" id="MFD2694952.1"/>
    </source>
</evidence>
<dbReference type="PROSITE" id="PS50943">
    <property type="entry name" value="HTH_CROC1"/>
    <property type="match status" value="1"/>
</dbReference>
<dbReference type="SUPFAM" id="SSF47413">
    <property type="entry name" value="lambda repressor-like DNA-binding domains"/>
    <property type="match status" value="1"/>
</dbReference>
<dbReference type="SMART" id="SM00530">
    <property type="entry name" value="HTH_XRE"/>
    <property type="match status" value="1"/>
</dbReference>
<feature type="domain" description="HTH cro/C1-type" evidence="1">
    <location>
        <begin position="6"/>
        <end position="59"/>
    </location>
</feature>
<dbReference type="InterPro" id="IPR001387">
    <property type="entry name" value="Cro/C1-type_HTH"/>
</dbReference>
<dbReference type="CDD" id="cd00093">
    <property type="entry name" value="HTH_XRE"/>
    <property type="match status" value="1"/>
</dbReference>
<dbReference type="InterPro" id="IPR010982">
    <property type="entry name" value="Lambda_DNA-bd_dom_sf"/>
</dbReference>
<gene>
    <name evidence="2" type="ORF">ACFSUE_15155</name>
</gene>
<keyword evidence="3" id="KW-1185">Reference proteome</keyword>
<evidence type="ECO:0000313" key="3">
    <source>
        <dbReference type="Proteomes" id="UP001597399"/>
    </source>
</evidence>
<dbReference type="EMBL" id="JBHUMQ010000034">
    <property type="protein sequence ID" value="MFD2694952.1"/>
    <property type="molecule type" value="Genomic_DNA"/>
</dbReference>
<dbReference type="Proteomes" id="UP001597399">
    <property type="component" value="Unassembled WGS sequence"/>
</dbReference>
<dbReference type="Pfam" id="PF01381">
    <property type="entry name" value="HTH_3"/>
    <property type="match status" value="1"/>
</dbReference>
<sequence>MKDDFLKTKRDKLQLSQQDVASEARIDRSYYTKIENGLRPSVDVAQRIANYLNFDWTLFFEQSSAINTQNNKEKEVI</sequence>
<comment type="caution">
    <text evidence="2">The sequence shown here is derived from an EMBL/GenBank/DDBJ whole genome shotgun (WGS) entry which is preliminary data.</text>
</comment>
<evidence type="ECO:0000259" key="1">
    <source>
        <dbReference type="PROSITE" id="PS50943"/>
    </source>
</evidence>
<name>A0ABW5S740_9BACL</name>
<organism evidence="2 3">
    <name type="scientific">Sporolactobacillus shoreicorticis</name>
    <dbReference type="NCBI Taxonomy" id="1923877"/>
    <lineage>
        <taxon>Bacteria</taxon>
        <taxon>Bacillati</taxon>
        <taxon>Bacillota</taxon>
        <taxon>Bacilli</taxon>
        <taxon>Bacillales</taxon>
        <taxon>Sporolactobacillaceae</taxon>
        <taxon>Sporolactobacillus</taxon>
    </lineage>
</organism>
<dbReference type="RefSeq" id="WP_253064558.1">
    <property type="nucleotide sequence ID" value="NZ_JAMXWM010000031.1"/>
</dbReference>
<proteinExistence type="predicted"/>
<protein>
    <submittedName>
        <fullName evidence="2">Helix-turn-helix domain-containing protein</fullName>
    </submittedName>
</protein>
<accession>A0ABW5S740</accession>